<dbReference type="PATRIC" id="fig|253.9.peg.70"/>
<dbReference type="SUPFAM" id="SSF117281">
    <property type="entry name" value="Kelch motif"/>
    <property type="match status" value="1"/>
</dbReference>
<comment type="caution">
    <text evidence="2">The sequence shown here is derived from an EMBL/GenBank/DDBJ whole genome shotgun (WGS) entry which is preliminary data.</text>
</comment>
<evidence type="ECO:0000313" key="3">
    <source>
        <dbReference type="Proteomes" id="UP000037953"/>
    </source>
</evidence>
<reference evidence="2 3" key="1">
    <citation type="journal article" date="2015" name="Genom Data">
        <title>Draft genome sequence of a multidrug-resistant Chryseobacterium indologenes isolate from Malaysia.</title>
        <authorList>
            <person name="Yu C.Y."/>
            <person name="Ang G.Y."/>
            <person name="Cheng H.J."/>
            <person name="Cheong Y.M."/>
            <person name="Yin W.F."/>
            <person name="Chan K.G."/>
        </authorList>
    </citation>
    <scope>NUCLEOTIDE SEQUENCE [LARGE SCALE GENOMIC DNA]</scope>
    <source>
        <strain evidence="2 3">CI_885</strain>
    </source>
</reference>
<dbReference type="Gene3D" id="2.120.10.80">
    <property type="entry name" value="Kelch-type beta propeller"/>
    <property type="match status" value="1"/>
</dbReference>
<organism evidence="2 3">
    <name type="scientific">Chryseobacterium indologenes</name>
    <name type="common">Flavobacterium indologenes</name>
    <dbReference type="NCBI Taxonomy" id="253"/>
    <lineage>
        <taxon>Bacteria</taxon>
        <taxon>Pseudomonadati</taxon>
        <taxon>Bacteroidota</taxon>
        <taxon>Flavobacteriia</taxon>
        <taxon>Flavobacteriales</taxon>
        <taxon>Weeksellaceae</taxon>
        <taxon>Chryseobacterium group</taxon>
        <taxon>Chryseobacterium</taxon>
    </lineage>
</organism>
<evidence type="ECO:0000256" key="1">
    <source>
        <dbReference type="SAM" id="SignalP"/>
    </source>
</evidence>
<evidence type="ECO:0000313" key="2">
    <source>
        <dbReference type="EMBL" id="KPE52509.1"/>
    </source>
</evidence>
<dbReference type="AlphaFoldDB" id="A0A0N1KSY8"/>
<protein>
    <recommendedName>
        <fullName evidence="4">WD40 repeat domain-containing protein</fullName>
    </recommendedName>
</protein>
<dbReference type="Proteomes" id="UP000037953">
    <property type="component" value="Unassembled WGS sequence"/>
</dbReference>
<dbReference type="EMBL" id="LJOD01000001">
    <property type="protein sequence ID" value="KPE52509.1"/>
    <property type="molecule type" value="Genomic_DNA"/>
</dbReference>
<name>A0A0N1KSY8_CHRID</name>
<feature type="signal peptide" evidence="1">
    <location>
        <begin position="1"/>
        <end position="19"/>
    </location>
</feature>
<accession>A0A0N1KSY8</accession>
<sequence>MKMKTILFKTQLIASLSAAVWGFGQTAHQNNDKDFTLNLSFFPVDNNFAKNGVEVKDGYIIAGQNFVNEGDKQFNSAIIKISKDGKMLKKTLLGDNKNYDDDSFNKTVFSTGNNKLVQIGSKKIDKRSRLWLREIDDELNVVQEKVIENVPADVTFDPLVFNVKDGFYCVTTSAFFRDKELNVTFISNDLQKTENNVISFIEPPFDFHNTGYYSAALDQNKLYVLMGAIDERVSYAYKCYLLEYDLASKKVTRHKKITGEEFQGKKILIHKNQIYVIGMTDTKEQFPNKQTRRNTSVRVYNMNFEKAREFNYNPTSNQGKFTEHMHDAAIVGDKLHITGEMYNFGGSFSNESVYLVFDLQGKLLDERFLKYGTPYSENRLIKISPLKNDGLMLLGKGDGWRILIK</sequence>
<keyword evidence="1" id="KW-0732">Signal</keyword>
<feature type="chain" id="PRO_5005876022" description="WD40 repeat domain-containing protein" evidence="1">
    <location>
        <begin position="20"/>
        <end position="405"/>
    </location>
</feature>
<proteinExistence type="predicted"/>
<evidence type="ECO:0008006" key="4">
    <source>
        <dbReference type="Google" id="ProtNLM"/>
    </source>
</evidence>
<dbReference type="InterPro" id="IPR015915">
    <property type="entry name" value="Kelch-typ_b-propeller"/>
</dbReference>
<reference evidence="3" key="2">
    <citation type="submission" date="2015-09" db="EMBL/GenBank/DDBJ databases">
        <title>Draft genome sequence of a multidrug-resistant Chryseobacterium indologenes isolate from Malaysia.</title>
        <authorList>
            <person name="Yu C.Y."/>
            <person name="Ang G.Y."/>
            <person name="Chan K.-G."/>
        </authorList>
    </citation>
    <scope>NUCLEOTIDE SEQUENCE [LARGE SCALE GENOMIC DNA]</scope>
    <source>
        <strain evidence="3">CI_885</strain>
    </source>
</reference>
<gene>
    <name evidence="2" type="ORF">AOB46_00315</name>
</gene>